<sequence>MWKSKPPRAARCRAPCPPCWSPWPENFSSAWCIKPHPSPLPPATLTKEHLMSQTTICIKPQLQFNLVGHEDAAASSDGKGAQFQMSAGCCGQEGSVAAQGVPSGAIMHFAMEKAPEGWLKADGKAYAKKDYSALFSAIGDVYREAKNTDDAMFNVPDLRGEFIRGWDDGRGVDPARKNGSLQKGTLVVANEYFSDNELYNISTNIGTGQAVAGTAAFGADAPDLAGYPGLELHYITGNKGVLGNYTSSVGAARPRNLAMLACIKI</sequence>
<accession>A0A2S5DKH7</accession>
<keyword evidence="3" id="KW-1185">Reference proteome</keyword>
<name>A0A2S5DKH7_9NEIS</name>
<comment type="caution">
    <text evidence="2">The sequence shown here is derived from an EMBL/GenBank/DDBJ whole genome shotgun (WGS) entry which is preliminary data.</text>
</comment>
<dbReference type="Pfam" id="PF07484">
    <property type="entry name" value="Collar"/>
    <property type="match status" value="1"/>
</dbReference>
<dbReference type="InterPro" id="IPR037053">
    <property type="entry name" value="Phage_tail_collar_dom_sf"/>
</dbReference>
<gene>
    <name evidence="2" type="ORF">C2I19_02825</name>
</gene>
<dbReference type="AlphaFoldDB" id="A0A2S5DKH7"/>
<dbReference type="EMBL" id="PQWB01000011">
    <property type="protein sequence ID" value="POZ63583.1"/>
    <property type="molecule type" value="Genomic_DNA"/>
</dbReference>
<proteinExistence type="predicted"/>
<evidence type="ECO:0000313" key="2">
    <source>
        <dbReference type="EMBL" id="POZ63583.1"/>
    </source>
</evidence>
<evidence type="ECO:0000313" key="3">
    <source>
        <dbReference type="Proteomes" id="UP000237082"/>
    </source>
</evidence>
<feature type="domain" description="Phage tail collar" evidence="1">
    <location>
        <begin position="104"/>
        <end position="163"/>
    </location>
</feature>
<dbReference type="InterPro" id="IPR011083">
    <property type="entry name" value="Phage_tail_collar_dom"/>
</dbReference>
<evidence type="ECO:0000259" key="1">
    <source>
        <dbReference type="Pfam" id="PF07484"/>
    </source>
</evidence>
<organism evidence="2 3">
    <name type="scientific">Chromobacterium alticapitis</name>
    <dbReference type="NCBI Taxonomy" id="2073169"/>
    <lineage>
        <taxon>Bacteria</taxon>
        <taxon>Pseudomonadati</taxon>
        <taxon>Pseudomonadota</taxon>
        <taxon>Betaproteobacteria</taxon>
        <taxon>Neisseriales</taxon>
        <taxon>Chromobacteriaceae</taxon>
        <taxon>Chromobacterium</taxon>
    </lineage>
</organism>
<reference evidence="3" key="1">
    <citation type="submission" date="2018-02" db="EMBL/GenBank/DDBJ databases">
        <authorList>
            <person name="O'Hara-Hanley K."/>
            <person name="Soby S."/>
        </authorList>
    </citation>
    <scope>NUCLEOTIDE SEQUENCE [LARGE SCALE GENOMIC DNA]</scope>
    <source>
        <strain evidence="3">MWU14-2602</strain>
    </source>
</reference>
<dbReference type="SUPFAM" id="SSF88874">
    <property type="entry name" value="Receptor-binding domain of short tail fibre protein gp12"/>
    <property type="match status" value="1"/>
</dbReference>
<dbReference type="Gene3D" id="3.90.1340.10">
    <property type="entry name" value="Phage tail collar domain"/>
    <property type="match status" value="1"/>
</dbReference>
<dbReference type="Proteomes" id="UP000237082">
    <property type="component" value="Unassembled WGS sequence"/>
</dbReference>
<protein>
    <recommendedName>
        <fullName evidence="1">Phage tail collar domain-containing protein</fullName>
    </recommendedName>
</protein>